<accession>A0A183HJE4</accession>
<dbReference type="STRING" id="387005.A0A183HJE4"/>
<gene>
    <name evidence="1" type="ORF">OFLC_LOCUS7604</name>
</gene>
<proteinExistence type="predicted"/>
<sequence>MIHRLLDTARIDVWPKPRRSVVEDRFLNIDSEDYTRVREFNIDEKGTVVSRGDSFRLKSPTCYKRGKICHYKYEIFVYIYMLQKKISIHTKFRNLKKKFYK</sequence>
<dbReference type="EMBL" id="UZAJ01008053">
    <property type="protein sequence ID" value="VDO51822.1"/>
    <property type="molecule type" value="Genomic_DNA"/>
</dbReference>
<reference evidence="3" key="1">
    <citation type="submission" date="2016-06" db="UniProtKB">
        <authorList>
            <consortium name="WormBaseParasite"/>
        </authorList>
    </citation>
    <scope>IDENTIFICATION</scope>
</reference>
<organism evidence="3">
    <name type="scientific">Onchocerca flexuosa</name>
    <dbReference type="NCBI Taxonomy" id="387005"/>
    <lineage>
        <taxon>Eukaryota</taxon>
        <taxon>Metazoa</taxon>
        <taxon>Ecdysozoa</taxon>
        <taxon>Nematoda</taxon>
        <taxon>Chromadorea</taxon>
        <taxon>Rhabditida</taxon>
        <taxon>Spirurina</taxon>
        <taxon>Spiruromorpha</taxon>
        <taxon>Filarioidea</taxon>
        <taxon>Onchocercidae</taxon>
        <taxon>Onchocerca</taxon>
    </lineage>
</organism>
<evidence type="ECO:0000313" key="3">
    <source>
        <dbReference type="WBParaSite" id="OFLC_0000760501-mRNA-1"/>
    </source>
</evidence>
<keyword evidence="2" id="KW-1185">Reference proteome</keyword>
<reference evidence="1 2" key="2">
    <citation type="submission" date="2018-11" db="EMBL/GenBank/DDBJ databases">
        <authorList>
            <consortium name="Pathogen Informatics"/>
        </authorList>
    </citation>
    <scope>NUCLEOTIDE SEQUENCE [LARGE SCALE GENOMIC DNA]</scope>
</reference>
<dbReference type="WBParaSite" id="OFLC_0000760501-mRNA-1">
    <property type="protein sequence ID" value="OFLC_0000760501-mRNA-1"/>
    <property type="gene ID" value="OFLC_0000760501"/>
</dbReference>
<name>A0A183HJE4_9BILA</name>
<dbReference type="AlphaFoldDB" id="A0A183HJE4"/>
<dbReference type="Proteomes" id="UP000267606">
    <property type="component" value="Unassembled WGS sequence"/>
</dbReference>
<evidence type="ECO:0000313" key="1">
    <source>
        <dbReference type="EMBL" id="VDO51822.1"/>
    </source>
</evidence>
<evidence type="ECO:0000313" key="2">
    <source>
        <dbReference type="Proteomes" id="UP000267606"/>
    </source>
</evidence>
<protein>
    <submittedName>
        <fullName evidence="1 3">Uncharacterized protein</fullName>
    </submittedName>
</protein>